<dbReference type="InterPro" id="IPR055170">
    <property type="entry name" value="GFO_IDH_MocA-like_dom"/>
</dbReference>
<dbReference type="Gene3D" id="3.40.50.720">
    <property type="entry name" value="NAD(P)-binding Rossmann-like Domain"/>
    <property type="match status" value="1"/>
</dbReference>
<reference evidence="5 6" key="1">
    <citation type="submission" date="2019-10" db="EMBL/GenBank/DDBJ databases">
        <title>Glycomyces albidus sp. nov., a novel actinomycete isolated from rhizosphere soil of wheat (Triticum aestivum L.).</title>
        <authorList>
            <person name="Qian L."/>
        </authorList>
    </citation>
    <scope>NUCLEOTIDE SEQUENCE [LARGE SCALE GENOMIC DNA]</scope>
    <source>
        <strain evidence="5 6">NEAU-7082</strain>
    </source>
</reference>
<organism evidence="5 6">
    <name type="scientific">Glycomyces albidus</name>
    <dbReference type="NCBI Taxonomy" id="2656774"/>
    <lineage>
        <taxon>Bacteria</taxon>
        <taxon>Bacillati</taxon>
        <taxon>Actinomycetota</taxon>
        <taxon>Actinomycetes</taxon>
        <taxon>Glycomycetales</taxon>
        <taxon>Glycomycetaceae</taxon>
        <taxon>Glycomyces</taxon>
    </lineage>
</organism>
<feature type="domain" description="GFO/IDH/MocA-like oxidoreductase" evidence="4">
    <location>
        <begin position="130"/>
        <end position="264"/>
    </location>
</feature>
<dbReference type="GO" id="GO:0016491">
    <property type="term" value="F:oxidoreductase activity"/>
    <property type="evidence" value="ECO:0007669"/>
    <property type="project" value="UniProtKB-KW"/>
</dbReference>
<dbReference type="InterPro" id="IPR000683">
    <property type="entry name" value="Gfo/Idh/MocA-like_OxRdtase_N"/>
</dbReference>
<feature type="domain" description="Gfo/Idh/MocA-like oxidoreductase N-terminal" evidence="3">
    <location>
        <begin position="5"/>
        <end position="119"/>
    </location>
</feature>
<sequence length="366" mass="37465">MGQPLKIGIIGVGAISGQYLSAFERLDAVRLTAVADLDAERAQAVAAAQGVRALTVDELLSDVDVDAVLNLTIPAAHADIALKAIANGKDVYGEKPLAATTAEAASILEAARAAGVRVGCAPDTVLGTGIQTARKAIDDGLIGTPVAATATMMTPGHERWHPNPDFYYQPGGGPLLDMGPYYVSALVTLLGPVASVIGAASRTRDTRVIGSGPRAGETVPVAIDTHVTGVLQHESGALSTMVMSFDSVATRAANIEIHGHTGSLVVPDPNHFDGDVLLHPLDGGWQTLPVSAGYRDAARGYGLADMAATPAGRAFRASGELAYHVLETMTALLDSAAQGTAIPVAGSCPRPEPVPLQDAPQIGTPS</sequence>
<dbReference type="PANTHER" id="PTHR43818">
    <property type="entry name" value="BCDNA.GH03377"/>
    <property type="match status" value="1"/>
</dbReference>
<dbReference type="Pfam" id="PF22725">
    <property type="entry name" value="GFO_IDH_MocA_C3"/>
    <property type="match status" value="1"/>
</dbReference>
<dbReference type="AlphaFoldDB" id="A0A6L5G8G3"/>
<dbReference type="Pfam" id="PF01408">
    <property type="entry name" value="GFO_IDH_MocA"/>
    <property type="match status" value="1"/>
</dbReference>
<dbReference type="GO" id="GO:0000166">
    <property type="term" value="F:nucleotide binding"/>
    <property type="evidence" value="ECO:0007669"/>
    <property type="project" value="InterPro"/>
</dbReference>
<evidence type="ECO:0000259" key="4">
    <source>
        <dbReference type="Pfam" id="PF22725"/>
    </source>
</evidence>
<keyword evidence="6" id="KW-1185">Reference proteome</keyword>
<evidence type="ECO:0000259" key="3">
    <source>
        <dbReference type="Pfam" id="PF01408"/>
    </source>
</evidence>
<evidence type="ECO:0000256" key="1">
    <source>
        <dbReference type="ARBA" id="ARBA00023002"/>
    </source>
</evidence>
<dbReference type="EMBL" id="WIAO01000009">
    <property type="protein sequence ID" value="MQM25906.1"/>
    <property type="molecule type" value="Genomic_DNA"/>
</dbReference>
<dbReference type="Gene3D" id="3.30.360.10">
    <property type="entry name" value="Dihydrodipicolinate Reductase, domain 2"/>
    <property type="match status" value="1"/>
</dbReference>
<dbReference type="SUPFAM" id="SSF51735">
    <property type="entry name" value="NAD(P)-binding Rossmann-fold domains"/>
    <property type="match status" value="1"/>
</dbReference>
<name>A0A6L5G8G3_9ACTN</name>
<feature type="region of interest" description="Disordered" evidence="2">
    <location>
        <begin position="344"/>
        <end position="366"/>
    </location>
</feature>
<proteinExistence type="predicted"/>
<dbReference type="SUPFAM" id="SSF55347">
    <property type="entry name" value="Glyceraldehyde-3-phosphate dehydrogenase-like, C-terminal domain"/>
    <property type="match status" value="1"/>
</dbReference>
<evidence type="ECO:0000313" key="5">
    <source>
        <dbReference type="EMBL" id="MQM25906.1"/>
    </source>
</evidence>
<evidence type="ECO:0000313" key="6">
    <source>
        <dbReference type="Proteomes" id="UP000477750"/>
    </source>
</evidence>
<dbReference type="InterPro" id="IPR036291">
    <property type="entry name" value="NAD(P)-bd_dom_sf"/>
</dbReference>
<accession>A0A6L5G8G3</accession>
<gene>
    <name evidence="5" type="ORF">GFD30_10050</name>
</gene>
<keyword evidence="1" id="KW-0560">Oxidoreductase</keyword>
<comment type="caution">
    <text evidence="5">The sequence shown here is derived from an EMBL/GenBank/DDBJ whole genome shotgun (WGS) entry which is preliminary data.</text>
</comment>
<dbReference type="InterPro" id="IPR050463">
    <property type="entry name" value="Gfo/Idh/MocA_oxidrdct_glycsds"/>
</dbReference>
<dbReference type="RefSeq" id="WP_322633131.1">
    <property type="nucleotide sequence ID" value="NZ_WIAO01000009.1"/>
</dbReference>
<dbReference type="PANTHER" id="PTHR43818:SF11">
    <property type="entry name" value="BCDNA.GH03377"/>
    <property type="match status" value="1"/>
</dbReference>
<evidence type="ECO:0000256" key="2">
    <source>
        <dbReference type="SAM" id="MobiDB-lite"/>
    </source>
</evidence>
<protein>
    <submittedName>
        <fullName evidence="5">Gfo/Idh/MocA family oxidoreductase</fullName>
    </submittedName>
</protein>
<dbReference type="Proteomes" id="UP000477750">
    <property type="component" value="Unassembled WGS sequence"/>
</dbReference>